<dbReference type="SUPFAM" id="SSF52266">
    <property type="entry name" value="SGNH hydrolase"/>
    <property type="match status" value="1"/>
</dbReference>
<dbReference type="EMBL" id="CAEZSR010000029">
    <property type="protein sequence ID" value="CAB4551433.1"/>
    <property type="molecule type" value="Genomic_DNA"/>
</dbReference>
<evidence type="ECO:0000313" key="1">
    <source>
        <dbReference type="EMBL" id="CAB4551433.1"/>
    </source>
</evidence>
<accession>A0A6J6CMU8</accession>
<protein>
    <submittedName>
        <fullName evidence="1">Unannotated protein</fullName>
    </submittedName>
</protein>
<proteinExistence type="predicted"/>
<sequence>MVVFGNSTDSVTGTNLADLSNAWPAYLQVVMSSDPRLRGVTIRNNAKPGVTMHVPNPWSDAPGQRWTADIPVLFADVPPEQRAGTVVILAPSIIDLQLLEGDVDTALLGFFAAVEQLRGLGIGTILTLPMNPIVEDSLMRFTYPWLPERMQEFNDRLDEQQLLLYPTSPIARDDVRPALGDPVFYDDFRGIDLQGAVVEPDGMHIDTDGAAEIALTLGERLGDLLAQVCAEPA</sequence>
<reference evidence="1" key="1">
    <citation type="submission" date="2020-05" db="EMBL/GenBank/DDBJ databases">
        <authorList>
            <person name="Chiriac C."/>
            <person name="Salcher M."/>
            <person name="Ghai R."/>
            <person name="Kavagutti S V."/>
        </authorList>
    </citation>
    <scope>NUCLEOTIDE SEQUENCE</scope>
</reference>
<name>A0A6J6CMU8_9ZZZZ</name>
<dbReference type="AlphaFoldDB" id="A0A6J6CMU8"/>
<organism evidence="1">
    <name type="scientific">freshwater metagenome</name>
    <dbReference type="NCBI Taxonomy" id="449393"/>
    <lineage>
        <taxon>unclassified sequences</taxon>
        <taxon>metagenomes</taxon>
        <taxon>ecological metagenomes</taxon>
    </lineage>
</organism>
<gene>
    <name evidence="1" type="ORF">UFOPK1493_01092</name>
</gene>